<sequence>MAALYTVLPSPGKGLGCFSINSIPIGTRILSETPLFAIDEPRANSSVIDAFSHLSSSDQALYLTLHASDPTSRGPALVVDIFNSNAWQTESRTSILLLAARFNHSCIPNASFAWNARLMQITVHAIATIPANEQINLSYETPYQTLASRREKLSAYGFQCSCKACSDDSIASDVRRARMAVLDGRIRVERKQKWKSEAPKASLQLIRLVKEEGLVGEALGLAFHDAAAGWKKHGRLDLAVRYALKELEICVTCYGMDSPYVETTGRFLKNLQAELAASQENG</sequence>
<dbReference type="PANTHER" id="PTHR47332">
    <property type="entry name" value="SET DOMAIN-CONTAINING PROTEIN 5"/>
    <property type="match status" value="1"/>
</dbReference>
<accession>A0A1Y1ZT62</accession>
<evidence type="ECO:0000313" key="3">
    <source>
        <dbReference type="Proteomes" id="UP000193144"/>
    </source>
</evidence>
<protein>
    <recommendedName>
        <fullName evidence="1">SET domain-containing protein</fullName>
    </recommendedName>
</protein>
<dbReference type="OrthoDB" id="265717at2759"/>
<comment type="caution">
    <text evidence="2">The sequence shown here is derived from an EMBL/GenBank/DDBJ whole genome shotgun (WGS) entry which is preliminary data.</text>
</comment>
<evidence type="ECO:0000313" key="2">
    <source>
        <dbReference type="EMBL" id="ORY13412.1"/>
    </source>
</evidence>
<organism evidence="2 3">
    <name type="scientific">Clohesyomyces aquaticus</name>
    <dbReference type="NCBI Taxonomy" id="1231657"/>
    <lineage>
        <taxon>Eukaryota</taxon>
        <taxon>Fungi</taxon>
        <taxon>Dikarya</taxon>
        <taxon>Ascomycota</taxon>
        <taxon>Pezizomycotina</taxon>
        <taxon>Dothideomycetes</taxon>
        <taxon>Pleosporomycetidae</taxon>
        <taxon>Pleosporales</taxon>
        <taxon>Lindgomycetaceae</taxon>
        <taxon>Clohesyomyces</taxon>
    </lineage>
</organism>
<evidence type="ECO:0000259" key="1">
    <source>
        <dbReference type="PROSITE" id="PS50280"/>
    </source>
</evidence>
<dbReference type="PROSITE" id="PS50280">
    <property type="entry name" value="SET"/>
    <property type="match status" value="1"/>
</dbReference>
<dbReference type="InterPro" id="IPR001214">
    <property type="entry name" value="SET_dom"/>
</dbReference>
<dbReference type="PANTHER" id="PTHR47332:SF2">
    <property type="entry name" value="SET-6"/>
    <property type="match status" value="1"/>
</dbReference>
<dbReference type="Gene3D" id="2.170.270.10">
    <property type="entry name" value="SET domain"/>
    <property type="match status" value="1"/>
</dbReference>
<dbReference type="EMBL" id="MCFA01000042">
    <property type="protein sequence ID" value="ORY13412.1"/>
    <property type="molecule type" value="Genomic_DNA"/>
</dbReference>
<dbReference type="AlphaFoldDB" id="A0A1Y1ZT62"/>
<dbReference type="InterPro" id="IPR046341">
    <property type="entry name" value="SET_dom_sf"/>
</dbReference>
<dbReference type="CDD" id="cd20071">
    <property type="entry name" value="SET_SMYD"/>
    <property type="match status" value="1"/>
</dbReference>
<gene>
    <name evidence="2" type="ORF">BCR34DRAFT_586557</name>
</gene>
<dbReference type="SMART" id="SM00317">
    <property type="entry name" value="SET"/>
    <property type="match status" value="1"/>
</dbReference>
<dbReference type="SUPFAM" id="SSF82199">
    <property type="entry name" value="SET domain"/>
    <property type="match status" value="1"/>
</dbReference>
<dbReference type="STRING" id="1231657.A0A1Y1ZT62"/>
<dbReference type="Pfam" id="PF00856">
    <property type="entry name" value="SET"/>
    <property type="match status" value="1"/>
</dbReference>
<feature type="domain" description="SET" evidence="1">
    <location>
        <begin position="3"/>
        <end position="140"/>
    </location>
</feature>
<proteinExistence type="predicted"/>
<dbReference type="InterPro" id="IPR053185">
    <property type="entry name" value="SET_domain_protein"/>
</dbReference>
<name>A0A1Y1ZT62_9PLEO</name>
<keyword evidence="3" id="KW-1185">Reference proteome</keyword>
<reference evidence="2 3" key="1">
    <citation type="submission" date="2016-07" db="EMBL/GenBank/DDBJ databases">
        <title>Pervasive Adenine N6-methylation of Active Genes in Fungi.</title>
        <authorList>
            <consortium name="DOE Joint Genome Institute"/>
            <person name="Mondo S.J."/>
            <person name="Dannebaum R.O."/>
            <person name="Kuo R.C."/>
            <person name="Labutti K."/>
            <person name="Haridas S."/>
            <person name="Kuo A."/>
            <person name="Salamov A."/>
            <person name="Ahrendt S.R."/>
            <person name="Lipzen A."/>
            <person name="Sullivan W."/>
            <person name="Andreopoulos W.B."/>
            <person name="Clum A."/>
            <person name="Lindquist E."/>
            <person name="Daum C."/>
            <person name="Ramamoorthy G.K."/>
            <person name="Gryganskyi A."/>
            <person name="Culley D."/>
            <person name="Magnuson J.K."/>
            <person name="James T.Y."/>
            <person name="O'Malley M.A."/>
            <person name="Stajich J.E."/>
            <person name="Spatafora J.W."/>
            <person name="Visel A."/>
            <person name="Grigoriev I.V."/>
        </authorList>
    </citation>
    <scope>NUCLEOTIDE SEQUENCE [LARGE SCALE GENOMIC DNA]</scope>
    <source>
        <strain evidence="2 3">CBS 115471</strain>
    </source>
</reference>
<dbReference type="Proteomes" id="UP000193144">
    <property type="component" value="Unassembled WGS sequence"/>
</dbReference>